<dbReference type="EMBL" id="AP025739">
    <property type="protein sequence ID" value="BDI34398.1"/>
    <property type="molecule type" value="Genomic_DNA"/>
</dbReference>
<evidence type="ECO:0000313" key="2">
    <source>
        <dbReference type="Proteomes" id="UP000287394"/>
    </source>
</evidence>
<organism evidence="1 2">
    <name type="scientific">Capsulimonas corticalis</name>
    <dbReference type="NCBI Taxonomy" id="2219043"/>
    <lineage>
        <taxon>Bacteria</taxon>
        <taxon>Bacillati</taxon>
        <taxon>Armatimonadota</taxon>
        <taxon>Armatimonadia</taxon>
        <taxon>Capsulimonadales</taxon>
        <taxon>Capsulimonadaceae</taxon>
        <taxon>Capsulimonas</taxon>
    </lineage>
</organism>
<accession>A0A402CQR1</accession>
<proteinExistence type="predicted"/>
<dbReference type="Proteomes" id="UP000287394">
    <property type="component" value="Chromosome"/>
</dbReference>
<reference evidence="1 2" key="1">
    <citation type="journal article" date="2019" name="Int. J. Syst. Evol. Microbiol.">
        <title>Capsulimonas corticalis gen. nov., sp. nov., an aerobic capsulated bacterium, of a novel bacterial order, Capsulimonadales ord. nov., of the class Armatimonadia of the phylum Armatimonadetes.</title>
        <authorList>
            <person name="Li J."/>
            <person name="Kudo C."/>
            <person name="Tonouchi A."/>
        </authorList>
    </citation>
    <scope>NUCLEOTIDE SEQUENCE [LARGE SCALE GENOMIC DNA]</scope>
    <source>
        <strain evidence="1 2">AX-7</strain>
    </source>
</reference>
<dbReference type="AlphaFoldDB" id="A0A402CQR1"/>
<protein>
    <submittedName>
        <fullName evidence="1">Uncharacterized protein</fullName>
    </submittedName>
</protein>
<sequence>MFVDTAMEEAITLLKTRLEEGVKASPLCIAVIGWLTEVRTEPYIADIRRSGEGRVWLRMSDEDTLSPLCSFYEFLGQVRIICQVIKMTEEQSSQIVSLARHRLG</sequence>
<name>A0A402CQR1_9BACT</name>
<dbReference type="RefSeq" id="WP_119319765.1">
    <property type="nucleotide sequence ID" value="NZ_AP025739.1"/>
</dbReference>
<evidence type="ECO:0000313" key="1">
    <source>
        <dbReference type="EMBL" id="BDI34398.1"/>
    </source>
</evidence>
<dbReference type="KEGG" id="ccot:CCAX7_64490"/>
<gene>
    <name evidence="1" type="ORF">CCAX7_64490</name>
</gene>
<keyword evidence="2" id="KW-1185">Reference proteome</keyword>